<organism evidence="1">
    <name type="scientific">Siphoviridae sp. ctETl1</name>
    <dbReference type="NCBI Taxonomy" id="2826207"/>
    <lineage>
        <taxon>Viruses</taxon>
        <taxon>Duplodnaviria</taxon>
        <taxon>Heunggongvirae</taxon>
        <taxon>Uroviricota</taxon>
        <taxon>Caudoviricetes</taxon>
    </lineage>
</organism>
<name>A0A8S5QTR9_9CAUD</name>
<reference evidence="1" key="1">
    <citation type="journal article" date="2021" name="Proc. Natl. Acad. Sci. U.S.A.">
        <title>A Catalog of Tens of Thousands of Viruses from Human Metagenomes Reveals Hidden Associations with Chronic Diseases.</title>
        <authorList>
            <person name="Tisza M.J."/>
            <person name="Buck C.B."/>
        </authorList>
    </citation>
    <scope>NUCLEOTIDE SEQUENCE</scope>
    <source>
        <strain evidence="1">CtETl1</strain>
    </source>
</reference>
<evidence type="ECO:0000313" key="1">
    <source>
        <dbReference type="EMBL" id="DAE22346.1"/>
    </source>
</evidence>
<accession>A0A8S5QTR9</accession>
<protein>
    <submittedName>
        <fullName evidence="1">Uncharacterized protein</fullName>
    </submittedName>
</protein>
<sequence>MNSLPFIFGAISLVTAGAGMAERWQSAGEKAIATMTKALHIPLCFREAIASERRAVGATLTGKHAPFSTTF</sequence>
<dbReference type="EMBL" id="BK015731">
    <property type="protein sequence ID" value="DAE22346.1"/>
    <property type="molecule type" value="Genomic_DNA"/>
</dbReference>
<proteinExistence type="predicted"/>